<reference evidence="1 2" key="1">
    <citation type="submission" date="2018-06" db="EMBL/GenBank/DDBJ databases">
        <authorList>
            <consortium name="Pathogen Informatics"/>
            <person name="Doyle S."/>
        </authorList>
    </citation>
    <scope>NUCLEOTIDE SEQUENCE [LARGE SCALE GENOMIC DNA]</scope>
    <source>
        <strain evidence="1 2">NCTC9149</strain>
    </source>
</reference>
<dbReference type="AlphaFoldDB" id="A0A7H4P1T7"/>
<sequence>MPKGSAQERVDAILRLGAECIVTDMNYDDTVRFTMQTAQNNGWRWCRTLPGKATQKFRPGLCRATPPSPMKR</sequence>
<proteinExistence type="predicted"/>
<evidence type="ECO:0000313" key="1">
    <source>
        <dbReference type="EMBL" id="STW06402.1"/>
    </source>
</evidence>
<comment type="caution">
    <text evidence="1">The sequence shown here is derived from an EMBL/GenBank/DDBJ whole genome shotgun (WGS) entry which is preliminary data.</text>
</comment>
<accession>A0A7H4P1T7</accession>
<protein>
    <submittedName>
        <fullName evidence="1">Diaminopropionate ammonia-lyase</fullName>
        <ecNumber evidence="1">4.3.1.15</ecNumber>
    </submittedName>
</protein>
<dbReference type="Proteomes" id="UP000254571">
    <property type="component" value="Unassembled WGS sequence"/>
</dbReference>
<dbReference type="SUPFAM" id="SSF53686">
    <property type="entry name" value="Tryptophan synthase beta subunit-like PLP-dependent enzymes"/>
    <property type="match status" value="1"/>
</dbReference>
<dbReference type="Gene3D" id="3.40.50.1100">
    <property type="match status" value="1"/>
</dbReference>
<name>A0A7H4P1T7_9ENTR</name>
<organism evidence="1 2">
    <name type="scientific">Klebsiella grimontii</name>
    <dbReference type="NCBI Taxonomy" id="2058152"/>
    <lineage>
        <taxon>Bacteria</taxon>
        <taxon>Pseudomonadati</taxon>
        <taxon>Pseudomonadota</taxon>
        <taxon>Gammaproteobacteria</taxon>
        <taxon>Enterobacterales</taxon>
        <taxon>Enterobacteriaceae</taxon>
        <taxon>Klebsiella/Raoultella group</taxon>
        <taxon>Klebsiella</taxon>
    </lineage>
</organism>
<keyword evidence="1" id="KW-0456">Lyase</keyword>
<dbReference type="EMBL" id="UGMX01000002">
    <property type="protein sequence ID" value="STW06402.1"/>
    <property type="molecule type" value="Genomic_DNA"/>
</dbReference>
<dbReference type="EC" id="4.3.1.15" evidence="1"/>
<dbReference type="GO" id="GO:0008838">
    <property type="term" value="F:diaminopropionate ammonia-lyase activity"/>
    <property type="evidence" value="ECO:0007669"/>
    <property type="project" value="UniProtKB-EC"/>
</dbReference>
<gene>
    <name evidence="1" type="primary">dpaL_1</name>
    <name evidence="1" type="ORF">NCTC9149_02818</name>
</gene>
<dbReference type="InterPro" id="IPR036052">
    <property type="entry name" value="TrpB-like_PALP_sf"/>
</dbReference>
<evidence type="ECO:0000313" key="2">
    <source>
        <dbReference type="Proteomes" id="UP000254571"/>
    </source>
</evidence>